<sequence length="149" mass="16211">MFSWLQIALTQGNALGRAHSAPLLIRPRTQHASPFPPISAARRTQAPQALDDSASHPPGQEKNPAHSRLRIQLTPAALAALPQTILSLRFLTLASTSGPSNVHNPSSLYPYLYPPPDCPLPLRRNVLNTFTSAPFAQFIRAGFITVCRT</sequence>
<evidence type="ECO:0000313" key="3">
    <source>
        <dbReference type="Proteomes" id="UP000284706"/>
    </source>
</evidence>
<dbReference type="AlphaFoldDB" id="A0A409Y359"/>
<organism evidence="2 3">
    <name type="scientific">Gymnopilus dilepis</name>
    <dbReference type="NCBI Taxonomy" id="231916"/>
    <lineage>
        <taxon>Eukaryota</taxon>
        <taxon>Fungi</taxon>
        <taxon>Dikarya</taxon>
        <taxon>Basidiomycota</taxon>
        <taxon>Agaricomycotina</taxon>
        <taxon>Agaricomycetes</taxon>
        <taxon>Agaricomycetidae</taxon>
        <taxon>Agaricales</taxon>
        <taxon>Agaricineae</taxon>
        <taxon>Hymenogastraceae</taxon>
        <taxon>Gymnopilus</taxon>
    </lineage>
</organism>
<comment type="caution">
    <text evidence="2">The sequence shown here is derived from an EMBL/GenBank/DDBJ whole genome shotgun (WGS) entry which is preliminary data.</text>
</comment>
<accession>A0A409Y359</accession>
<evidence type="ECO:0000313" key="2">
    <source>
        <dbReference type="EMBL" id="PPQ97422.1"/>
    </source>
</evidence>
<name>A0A409Y359_9AGAR</name>
<gene>
    <name evidence="2" type="ORF">CVT26_006791</name>
</gene>
<dbReference type="InParanoid" id="A0A409Y359"/>
<dbReference type="EMBL" id="NHYE01001255">
    <property type="protein sequence ID" value="PPQ97422.1"/>
    <property type="molecule type" value="Genomic_DNA"/>
</dbReference>
<reference evidence="2 3" key="1">
    <citation type="journal article" date="2018" name="Evol. Lett.">
        <title>Horizontal gene cluster transfer increased hallucinogenic mushroom diversity.</title>
        <authorList>
            <person name="Reynolds H.T."/>
            <person name="Vijayakumar V."/>
            <person name="Gluck-Thaler E."/>
            <person name="Korotkin H.B."/>
            <person name="Matheny P.B."/>
            <person name="Slot J.C."/>
        </authorList>
    </citation>
    <scope>NUCLEOTIDE SEQUENCE [LARGE SCALE GENOMIC DNA]</scope>
    <source>
        <strain evidence="2 3">SRW20</strain>
    </source>
</reference>
<protein>
    <submittedName>
        <fullName evidence="2">Uncharacterized protein</fullName>
    </submittedName>
</protein>
<dbReference type="Proteomes" id="UP000284706">
    <property type="component" value="Unassembled WGS sequence"/>
</dbReference>
<evidence type="ECO:0000256" key="1">
    <source>
        <dbReference type="SAM" id="MobiDB-lite"/>
    </source>
</evidence>
<proteinExistence type="predicted"/>
<feature type="region of interest" description="Disordered" evidence="1">
    <location>
        <begin position="29"/>
        <end position="66"/>
    </location>
</feature>
<keyword evidence="3" id="KW-1185">Reference proteome</keyword>